<keyword evidence="2" id="KW-0732">Signal</keyword>
<dbReference type="InterPro" id="IPR013783">
    <property type="entry name" value="Ig-like_fold"/>
</dbReference>
<sequence>MVLKSPLTVFVLLFLPCHCQTAQILPPRNLSAVWKSDFDPGLSWLPPHHSTTNCSYKVISTSPREHLIIDKSPCYIENKVMEGGSIQWSISTVCQQNRSVAVVLNVSYPEIVKHLKCYLYAPNQSRCEWLPNFSPPDLKFFYISAEAFSSKNSLVSLVECSSYIYNESMKTGCEIQATENHIIYILFNGTLNNKPVRNTFLRKPKDDVRLPPLKLTATKNGNEINMNWNKPNILPKDWIFKINYTECDVLKSISVKGETAYVLESVSHCQYNISIRAQSKSGKAPWSDWKYFDAEHDSNMHSYAYATILILFGVLGAFTCVCCHKKRRSLFHKVPKPTDFFTDITDNKFDASNGNILAKEEEDCIITLVMDPPKLEAEC</sequence>
<keyword evidence="4" id="KW-1185">Reference proteome</keyword>
<name>A0A8C5HGC9_GOUWI</name>
<dbReference type="CDD" id="cd00063">
    <property type="entry name" value="FN3"/>
    <property type="match status" value="1"/>
</dbReference>
<keyword evidence="1" id="KW-0812">Transmembrane</keyword>
<keyword evidence="1" id="KW-0472">Membrane</keyword>
<feature type="chain" id="PRO_5034140159" evidence="2">
    <location>
        <begin position="22"/>
        <end position="379"/>
    </location>
</feature>
<keyword evidence="1" id="KW-1133">Transmembrane helix</keyword>
<dbReference type="SUPFAM" id="SSF49265">
    <property type="entry name" value="Fibronectin type III"/>
    <property type="match status" value="1"/>
</dbReference>
<dbReference type="Gene3D" id="2.60.40.10">
    <property type="entry name" value="Immunoglobulins"/>
    <property type="match status" value="2"/>
</dbReference>
<accession>A0A8C5HGC9</accession>
<dbReference type="Proteomes" id="UP000694680">
    <property type="component" value="Chromosome 18"/>
</dbReference>
<feature type="transmembrane region" description="Helical" evidence="1">
    <location>
        <begin position="303"/>
        <end position="323"/>
    </location>
</feature>
<dbReference type="InterPro" id="IPR003961">
    <property type="entry name" value="FN3_dom"/>
</dbReference>
<gene>
    <name evidence="3" type="primary">il13ra2</name>
</gene>
<reference evidence="3" key="2">
    <citation type="submission" date="2025-08" db="UniProtKB">
        <authorList>
            <consortium name="Ensembl"/>
        </authorList>
    </citation>
    <scope>IDENTIFICATION</scope>
</reference>
<evidence type="ECO:0000313" key="4">
    <source>
        <dbReference type="Proteomes" id="UP000694680"/>
    </source>
</evidence>
<reference evidence="3" key="1">
    <citation type="submission" date="2020-06" db="EMBL/GenBank/DDBJ databases">
        <authorList>
            <consortium name="Wellcome Sanger Institute Data Sharing"/>
        </authorList>
    </citation>
    <scope>NUCLEOTIDE SEQUENCE [LARGE SCALE GENOMIC DNA]</scope>
</reference>
<evidence type="ECO:0000313" key="3">
    <source>
        <dbReference type="Ensembl" id="ENSGWIP00000044371.1"/>
    </source>
</evidence>
<reference evidence="3" key="3">
    <citation type="submission" date="2025-09" db="UniProtKB">
        <authorList>
            <consortium name="Ensembl"/>
        </authorList>
    </citation>
    <scope>IDENTIFICATION</scope>
</reference>
<feature type="signal peptide" evidence="2">
    <location>
        <begin position="1"/>
        <end position="21"/>
    </location>
</feature>
<dbReference type="InterPro" id="IPR036116">
    <property type="entry name" value="FN3_sf"/>
</dbReference>
<dbReference type="AlphaFoldDB" id="A0A8C5HGC9"/>
<proteinExistence type="predicted"/>
<evidence type="ECO:0000256" key="2">
    <source>
        <dbReference type="SAM" id="SignalP"/>
    </source>
</evidence>
<dbReference type="OrthoDB" id="8953415at2759"/>
<dbReference type="Ensembl" id="ENSGWIT00000048108.1">
    <property type="protein sequence ID" value="ENSGWIP00000044371.1"/>
    <property type="gene ID" value="ENSGWIG00000022104.1"/>
</dbReference>
<protein>
    <submittedName>
        <fullName evidence="3">Uncharacterized protein</fullName>
    </submittedName>
</protein>
<evidence type="ECO:0000256" key="1">
    <source>
        <dbReference type="SAM" id="Phobius"/>
    </source>
</evidence>
<organism evidence="3 4">
    <name type="scientific">Gouania willdenowi</name>
    <name type="common">Blunt-snouted clingfish</name>
    <name type="synonym">Lepadogaster willdenowi</name>
    <dbReference type="NCBI Taxonomy" id="441366"/>
    <lineage>
        <taxon>Eukaryota</taxon>
        <taxon>Metazoa</taxon>
        <taxon>Chordata</taxon>
        <taxon>Craniata</taxon>
        <taxon>Vertebrata</taxon>
        <taxon>Euteleostomi</taxon>
        <taxon>Actinopterygii</taxon>
        <taxon>Neopterygii</taxon>
        <taxon>Teleostei</taxon>
        <taxon>Neoteleostei</taxon>
        <taxon>Acanthomorphata</taxon>
        <taxon>Ovalentaria</taxon>
        <taxon>Blenniimorphae</taxon>
        <taxon>Blenniiformes</taxon>
        <taxon>Gobiesocoidei</taxon>
        <taxon>Gobiesocidae</taxon>
        <taxon>Gobiesocinae</taxon>
        <taxon>Gouania</taxon>
    </lineage>
</organism>